<evidence type="ECO:0000256" key="13">
    <source>
        <dbReference type="ARBA" id="ARBA00023237"/>
    </source>
</evidence>
<evidence type="ECO:0000256" key="5">
    <source>
        <dbReference type="ARBA" id="ARBA00022597"/>
    </source>
</evidence>
<dbReference type="PANTHER" id="PTHR33619:SF3">
    <property type="entry name" value="POLYSACCHARIDE EXPORT PROTEIN GFCE-RELATED"/>
    <property type="match status" value="1"/>
</dbReference>
<evidence type="ECO:0000259" key="16">
    <source>
        <dbReference type="Pfam" id="PF22461"/>
    </source>
</evidence>
<dbReference type="GO" id="GO:0009279">
    <property type="term" value="C:cell outer membrane"/>
    <property type="evidence" value="ECO:0007669"/>
    <property type="project" value="UniProtKB-SubCell"/>
</dbReference>
<dbReference type="GO" id="GO:0015159">
    <property type="term" value="F:polysaccharide transmembrane transporter activity"/>
    <property type="evidence" value="ECO:0007669"/>
    <property type="project" value="InterPro"/>
</dbReference>
<dbReference type="InterPro" id="IPR049712">
    <property type="entry name" value="Poly_export"/>
</dbReference>
<name>A0A6G7CR26_9VIBR</name>
<comment type="subcellular location">
    <subcellularLocation>
        <location evidence="1">Cell outer membrane</location>
        <topology evidence="1">Multi-pass membrane protein</topology>
    </subcellularLocation>
</comment>
<keyword evidence="13" id="KW-0998">Cell outer membrane</keyword>
<keyword evidence="9" id="KW-0406">Ion transport</keyword>
<dbReference type="Gene3D" id="3.30.1950.10">
    <property type="entry name" value="wza like domain"/>
    <property type="match status" value="1"/>
</dbReference>
<evidence type="ECO:0000313" key="18">
    <source>
        <dbReference type="Proteomes" id="UP000503003"/>
    </source>
</evidence>
<keyword evidence="6" id="KW-0812">Transmembrane</keyword>
<protein>
    <submittedName>
        <fullName evidence="17">Sugar ABC transporter substrate-binding protein</fullName>
    </submittedName>
</protein>
<accession>A0A6G7CR26</accession>
<comment type="similarity">
    <text evidence="2">Belongs to the BexD/CtrA/VexA family.</text>
</comment>
<keyword evidence="12" id="KW-0564">Palmitate</keyword>
<dbReference type="GO" id="GO:0046930">
    <property type="term" value="C:pore complex"/>
    <property type="evidence" value="ECO:0007669"/>
    <property type="project" value="UniProtKB-KW"/>
</dbReference>
<feature type="domain" description="SLBB" evidence="16">
    <location>
        <begin position="131"/>
        <end position="211"/>
    </location>
</feature>
<proteinExistence type="inferred from homology"/>
<evidence type="ECO:0000256" key="14">
    <source>
        <dbReference type="ARBA" id="ARBA00023288"/>
    </source>
</evidence>
<evidence type="ECO:0000259" key="15">
    <source>
        <dbReference type="Pfam" id="PF02563"/>
    </source>
</evidence>
<dbReference type="GO" id="GO:0006811">
    <property type="term" value="P:monoatomic ion transport"/>
    <property type="evidence" value="ECO:0007669"/>
    <property type="project" value="UniProtKB-KW"/>
</dbReference>
<evidence type="ECO:0000256" key="1">
    <source>
        <dbReference type="ARBA" id="ARBA00004571"/>
    </source>
</evidence>
<evidence type="ECO:0000256" key="3">
    <source>
        <dbReference type="ARBA" id="ARBA00022448"/>
    </source>
</evidence>
<keyword evidence="4" id="KW-1134">Transmembrane beta strand</keyword>
<dbReference type="EMBL" id="CP049332">
    <property type="protein sequence ID" value="QIH44496.1"/>
    <property type="molecule type" value="Genomic_DNA"/>
</dbReference>
<dbReference type="Gene3D" id="3.10.560.10">
    <property type="entry name" value="Outer membrane lipoprotein wza domain like"/>
    <property type="match status" value="1"/>
</dbReference>
<dbReference type="InterPro" id="IPR017477">
    <property type="entry name" value="PEP-CTERM_polysacc_export"/>
</dbReference>
<dbReference type="NCBIfam" id="TIGR03027">
    <property type="entry name" value="pepcterm_export"/>
    <property type="match status" value="1"/>
</dbReference>
<evidence type="ECO:0000256" key="6">
    <source>
        <dbReference type="ARBA" id="ARBA00022692"/>
    </source>
</evidence>
<dbReference type="PROSITE" id="PS51257">
    <property type="entry name" value="PROKAR_LIPOPROTEIN"/>
    <property type="match status" value="1"/>
</dbReference>
<feature type="domain" description="Polysaccharide export protein N-terminal" evidence="15">
    <location>
        <begin position="49"/>
        <end position="121"/>
    </location>
</feature>
<dbReference type="InterPro" id="IPR003715">
    <property type="entry name" value="Poly_export_N"/>
</dbReference>
<dbReference type="PANTHER" id="PTHR33619">
    <property type="entry name" value="POLYSACCHARIDE EXPORT PROTEIN GFCE-RELATED"/>
    <property type="match status" value="1"/>
</dbReference>
<dbReference type="InterPro" id="IPR054765">
    <property type="entry name" value="SLBB_dom"/>
</dbReference>
<evidence type="ECO:0000256" key="9">
    <source>
        <dbReference type="ARBA" id="ARBA00023065"/>
    </source>
</evidence>
<keyword evidence="11" id="KW-0472">Membrane</keyword>
<evidence type="ECO:0000256" key="12">
    <source>
        <dbReference type="ARBA" id="ARBA00023139"/>
    </source>
</evidence>
<dbReference type="KEGG" id="vzi:G5S32_21395"/>
<sequence>MNKIDGLLGGLCRVTTISIILLTTACSSSSLSELPTATIHPSLTENIDNYNYLIGSGDSLNVFVWGNPEVSGSYTVRPDGKITTSLVEDIVASGKTPTQLAREIEKQLAVYLNNPIVSVIVNNFNGPFSEQVRVLGEALDPKAISYAQHMTLLDVMIQVGGLTEYADGNSASLVRIVDGKQEQYRLKMADLLKEGDMKANVDILPGDIIIIPEAWY</sequence>
<keyword evidence="18" id="KW-1185">Reference proteome</keyword>
<dbReference type="GO" id="GO:0015288">
    <property type="term" value="F:porin activity"/>
    <property type="evidence" value="ECO:0007669"/>
    <property type="project" value="UniProtKB-KW"/>
</dbReference>
<evidence type="ECO:0000256" key="2">
    <source>
        <dbReference type="ARBA" id="ARBA00009450"/>
    </source>
</evidence>
<evidence type="ECO:0000256" key="8">
    <source>
        <dbReference type="ARBA" id="ARBA00023047"/>
    </source>
</evidence>
<keyword evidence="7" id="KW-0732">Signal</keyword>
<reference evidence="17 18" key="1">
    <citation type="submission" date="2020-02" db="EMBL/GenBank/DDBJ databases">
        <title>A complete genome of a marine bacterium Vibrio sp. ZWAL4003 isolated from the mangrove sediment with the ability to degrade polysaccharides.</title>
        <authorList>
            <person name="Wu J."/>
            <person name="Qu W."/>
            <person name="Zeng R."/>
        </authorList>
    </citation>
    <scope>NUCLEOTIDE SEQUENCE [LARGE SCALE GENOMIC DNA]</scope>
    <source>
        <strain evidence="17 18">ZWAL4003</strain>
    </source>
</reference>
<evidence type="ECO:0000256" key="11">
    <source>
        <dbReference type="ARBA" id="ARBA00023136"/>
    </source>
</evidence>
<dbReference type="AlphaFoldDB" id="A0A6G7CR26"/>
<keyword evidence="8" id="KW-0625">Polysaccharide transport</keyword>
<keyword evidence="10" id="KW-0626">Porin</keyword>
<evidence type="ECO:0000256" key="10">
    <source>
        <dbReference type="ARBA" id="ARBA00023114"/>
    </source>
</evidence>
<dbReference type="Pfam" id="PF02563">
    <property type="entry name" value="Poly_export"/>
    <property type="match status" value="1"/>
</dbReference>
<evidence type="ECO:0000256" key="7">
    <source>
        <dbReference type="ARBA" id="ARBA00022729"/>
    </source>
</evidence>
<organism evidence="17 18">
    <name type="scientific">Vibrio ziniensis</name>
    <dbReference type="NCBI Taxonomy" id="2711221"/>
    <lineage>
        <taxon>Bacteria</taxon>
        <taxon>Pseudomonadati</taxon>
        <taxon>Pseudomonadota</taxon>
        <taxon>Gammaproteobacteria</taxon>
        <taxon>Vibrionales</taxon>
        <taxon>Vibrionaceae</taxon>
        <taxon>Vibrio</taxon>
    </lineage>
</organism>
<keyword evidence="5" id="KW-0762">Sugar transport</keyword>
<dbReference type="Pfam" id="PF22461">
    <property type="entry name" value="SLBB_2"/>
    <property type="match status" value="1"/>
</dbReference>
<dbReference type="RefSeq" id="WP_165314148.1">
    <property type="nucleotide sequence ID" value="NZ_CP049332.1"/>
</dbReference>
<keyword evidence="14" id="KW-0449">Lipoprotein</keyword>
<dbReference type="Proteomes" id="UP000503003">
    <property type="component" value="Chromosome 2"/>
</dbReference>
<gene>
    <name evidence="17" type="ORF">G5S32_21395</name>
</gene>
<keyword evidence="3" id="KW-0813">Transport</keyword>
<evidence type="ECO:0000313" key="17">
    <source>
        <dbReference type="EMBL" id="QIH44496.1"/>
    </source>
</evidence>
<evidence type="ECO:0000256" key="4">
    <source>
        <dbReference type="ARBA" id="ARBA00022452"/>
    </source>
</evidence>